<evidence type="ECO:0000313" key="3">
    <source>
        <dbReference type="Proteomes" id="UP000501991"/>
    </source>
</evidence>
<dbReference type="AlphaFoldDB" id="A0A6C1B5F1"/>
<dbReference type="SUPFAM" id="SSF82657">
    <property type="entry name" value="BolA-like"/>
    <property type="match status" value="1"/>
</dbReference>
<protein>
    <submittedName>
        <fullName evidence="2">BolA family transcriptional regulator</fullName>
    </submittedName>
</protein>
<dbReference type="InterPro" id="IPR002634">
    <property type="entry name" value="BolA"/>
</dbReference>
<dbReference type="RefSeq" id="WP_173764685.1">
    <property type="nucleotide sequence ID" value="NZ_CP048836.1"/>
</dbReference>
<comment type="similarity">
    <text evidence="1">Belongs to the BolA/IbaG family.</text>
</comment>
<dbReference type="KEGG" id="azq:G3580_07600"/>
<organism evidence="2 3">
    <name type="scientific">Nitrogeniibacter mangrovi</name>
    <dbReference type="NCBI Taxonomy" id="2016596"/>
    <lineage>
        <taxon>Bacteria</taxon>
        <taxon>Pseudomonadati</taxon>
        <taxon>Pseudomonadota</taxon>
        <taxon>Betaproteobacteria</taxon>
        <taxon>Rhodocyclales</taxon>
        <taxon>Zoogloeaceae</taxon>
        <taxon>Nitrogeniibacter</taxon>
    </lineage>
</organism>
<dbReference type="InterPro" id="IPR036065">
    <property type="entry name" value="BolA-like_sf"/>
</dbReference>
<dbReference type="Proteomes" id="UP000501991">
    <property type="component" value="Chromosome"/>
</dbReference>
<reference evidence="2 3" key="1">
    <citation type="submission" date="2020-02" db="EMBL/GenBank/DDBJ databases">
        <title>Nitrogenibacter mangrovi gen. nov., sp. nov. isolated from mangrove sediment, a denitrifying betaproteobacterium.</title>
        <authorList>
            <person name="Liao H."/>
            <person name="Tian Y."/>
        </authorList>
    </citation>
    <scope>NUCLEOTIDE SEQUENCE [LARGE SCALE GENOMIC DNA]</scope>
    <source>
        <strain evidence="2 3">M9-3-2</strain>
    </source>
</reference>
<dbReference type="PIRSF" id="PIRSF003113">
    <property type="entry name" value="BolA"/>
    <property type="match status" value="1"/>
</dbReference>
<gene>
    <name evidence="2" type="ORF">G3580_07600</name>
</gene>
<dbReference type="EMBL" id="CP048836">
    <property type="protein sequence ID" value="QID17520.1"/>
    <property type="molecule type" value="Genomic_DNA"/>
</dbReference>
<dbReference type="PANTHER" id="PTHR46230">
    <property type="match status" value="1"/>
</dbReference>
<accession>A0A6C1B5F1</accession>
<dbReference type="Pfam" id="PF01722">
    <property type="entry name" value="BolA"/>
    <property type="match status" value="1"/>
</dbReference>
<dbReference type="Gene3D" id="3.30.300.90">
    <property type="entry name" value="BolA-like"/>
    <property type="match status" value="1"/>
</dbReference>
<evidence type="ECO:0000256" key="1">
    <source>
        <dbReference type="RuleBase" id="RU003860"/>
    </source>
</evidence>
<evidence type="ECO:0000313" key="2">
    <source>
        <dbReference type="EMBL" id="QID17520.1"/>
    </source>
</evidence>
<dbReference type="PANTHER" id="PTHR46230:SF7">
    <property type="entry name" value="BOLA-LIKE PROTEIN 1"/>
    <property type="match status" value="1"/>
</dbReference>
<dbReference type="GO" id="GO:0016226">
    <property type="term" value="P:iron-sulfur cluster assembly"/>
    <property type="evidence" value="ECO:0007669"/>
    <property type="project" value="TreeGrafter"/>
</dbReference>
<sequence>MSGTVERIETLLRDAFDPASLHIDDESALHAGHAGARDGGGHYRVDIVAEAFAGKNTVARHRMIYTALGELMPKAIHALAIRASAPDEL</sequence>
<proteinExistence type="inferred from homology"/>
<name>A0A6C1B5F1_9RHOO</name>
<keyword evidence="3" id="KW-1185">Reference proteome</keyword>